<evidence type="ECO:0000313" key="2">
    <source>
        <dbReference type="Proteomes" id="UP001355056"/>
    </source>
</evidence>
<name>A0ABU7YUT3_9GAMM</name>
<accession>A0ABU7YUT3</accession>
<dbReference type="EMBL" id="JAXGFP010000001">
    <property type="protein sequence ID" value="MEG3182643.1"/>
    <property type="molecule type" value="Genomic_DNA"/>
</dbReference>
<organism evidence="1 2">
    <name type="scientific">Novilysobacter erysipheiresistens</name>
    <dbReference type="NCBI Taxonomy" id="1749332"/>
    <lineage>
        <taxon>Bacteria</taxon>
        <taxon>Pseudomonadati</taxon>
        <taxon>Pseudomonadota</taxon>
        <taxon>Gammaproteobacteria</taxon>
        <taxon>Lysobacterales</taxon>
        <taxon>Lysobacteraceae</taxon>
        <taxon>Novilysobacter</taxon>
    </lineage>
</organism>
<gene>
    <name evidence="1" type="ORF">SNE34_01260</name>
</gene>
<comment type="caution">
    <text evidence="1">The sequence shown here is derived from an EMBL/GenBank/DDBJ whole genome shotgun (WGS) entry which is preliminary data.</text>
</comment>
<dbReference type="Proteomes" id="UP001355056">
    <property type="component" value="Unassembled WGS sequence"/>
</dbReference>
<reference evidence="1 2" key="1">
    <citation type="journal article" date="2016" name="Int. J. Syst. Evol. Microbiol.">
        <title>Lysobacter erysipheiresistens sp. nov., an antagonist of powdery mildew, isolated from tobacco-cultivated soil.</title>
        <authorList>
            <person name="Xie B."/>
            <person name="Li T."/>
            <person name="Lin X."/>
            <person name="Wang C.J."/>
            <person name="Chen Y.J."/>
            <person name="Liu W.J."/>
            <person name="Zhao Z.W."/>
        </authorList>
    </citation>
    <scope>NUCLEOTIDE SEQUENCE [LARGE SCALE GENOMIC DNA]</scope>
    <source>
        <strain evidence="1 2">RS-LYSO-3</strain>
    </source>
</reference>
<proteinExistence type="predicted"/>
<evidence type="ECO:0008006" key="3">
    <source>
        <dbReference type="Google" id="ProtNLM"/>
    </source>
</evidence>
<keyword evidence="2" id="KW-1185">Reference proteome</keyword>
<evidence type="ECO:0000313" key="1">
    <source>
        <dbReference type="EMBL" id="MEG3182643.1"/>
    </source>
</evidence>
<dbReference type="RefSeq" id="WP_332613952.1">
    <property type="nucleotide sequence ID" value="NZ_JAXGFP010000001.1"/>
</dbReference>
<sequence>MSEKLMREIDGLKIAFVGSDSYFESLTTPSMVSTARRTGADVTMLLAPGKTEDDLSDDDLRAIIGLSKGESQ</sequence>
<protein>
    <recommendedName>
        <fullName evidence="3">NYN domain-containing protein</fullName>
    </recommendedName>
</protein>